<comment type="caution">
    <text evidence="1">The sequence shown here is derived from an EMBL/GenBank/DDBJ whole genome shotgun (WGS) entry which is preliminary data.</text>
</comment>
<dbReference type="RefSeq" id="WP_257529209.1">
    <property type="nucleotide sequence ID" value="NZ_JANKAS010000001.1"/>
</dbReference>
<protein>
    <submittedName>
        <fullName evidence="1">DUF1850 domain-containing protein</fullName>
    </submittedName>
</protein>
<keyword evidence="2" id="KW-1185">Reference proteome</keyword>
<dbReference type="AlphaFoldDB" id="A0AAE3HCU4"/>
<dbReference type="InterPro" id="IPR015001">
    <property type="entry name" value="DUF1850"/>
</dbReference>
<sequence>MIIDQKNGKIIKSFPVKNGEKFTVCFTHSVERTPWYEIYYIENNNEIFLKETIFFSYGAGLPATTEYKFSLGKEGMNITNYNQKIEPLIYRVGAVIADHRLMIKNKEIHLNEITKPFNPVLIQAKKMPIYEYLIKEVKK</sequence>
<dbReference type="EMBL" id="JANKAS010000001">
    <property type="protein sequence ID" value="MCR1897786.1"/>
    <property type="molecule type" value="Genomic_DNA"/>
</dbReference>
<evidence type="ECO:0000313" key="2">
    <source>
        <dbReference type="Proteomes" id="UP001205748"/>
    </source>
</evidence>
<name>A0AAE3HCU4_9FIRM</name>
<reference evidence="1" key="1">
    <citation type="submission" date="2022-07" db="EMBL/GenBank/DDBJ databases">
        <title>Enhanced cultured diversity of the mouse gut microbiota enables custom-made synthetic communities.</title>
        <authorList>
            <person name="Afrizal A."/>
        </authorList>
    </citation>
    <scope>NUCLEOTIDE SEQUENCE</scope>
    <source>
        <strain evidence="1">DSM 28593</strain>
    </source>
</reference>
<accession>A0AAE3HCU4</accession>
<gene>
    <name evidence="1" type="ORF">NSA47_02130</name>
</gene>
<organism evidence="1 2">
    <name type="scientific">Irregularibacter muris</name>
    <dbReference type="NCBI Taxonomy" id="1796619"/>
    <lineage>
        <taxon>Bacteria</taxon>
        <taxon>Bacillati</taxon>
        <taxon>Bacillota</taxon>
        <taxon>Clostridia</taxon>
        <taxon>Eubacteriales</taxon>
        <taxon>Eubacteriaceae</taxon>
        <taxon>Irregularibacter</taxon>
    </lineage>
</organism>
<dbReference type="Pfam" id="PF08905">
    <property type="entry name" value="DUF1850"/>
    <property type="match status" value="1"/>
</dbReference>
<proteinExistence type="predicted"/>
<evidence type="ECO:0000313" key="1">
    <source>
        <dbReference type="EMBL" id="MCR1897786.1"/>
    </source>
</evidence>
<dbReference type="Proteomes" id="UP001205748">
    <property type="component" value="Unassembled WGS sequence"/>
</dbReference>